<evidence type="ECO:0000256" key="3">
    <source>
        <dbReference type="ARBA" id="ARBA00022692"/>
    </source>
</evidence>
<evidence type="ECO:0000256" key="4">
    <source>
        <dbReference type="ARBA" id="ARBA00022989"/>
    </source>
</evidence>
<evidence type="ECO:0000256" key="6">
    <source>
        <dbReference type="SAM" id="Phobius"/>
    </source>
</evidence>
<proteinExistence type="predicted"/>
<dbReference type="PANTHER" id="PTHR43124:SF3">
    <property type="entry name" value="CHLORAMPHENICOL EFFLUX PUMP RV0191"/>
    <property type="match status" value="1"/>
</dbReference>
<keyword evidence="5 6" id="KW-0472">Membrane</keyword>
<evidence type="ECO:0000259" key="7">
    <source>
        <dbReference type="PROSITE" id="PS50850"/>
    </source>
</evidence>
<feature type="transmembrane region" description="Helical" evidence="6">
    <location>
        <begin position="12"/>
        <end position="33"/>
    </location>
</feature>
<feature type="transmembrane region" description="Helical" evidence="6">
    <location>
        <begin position="157"/>
        <end position="177"/>
    </location>
</feature>
<protein>
    <submittedName>
        <fullName evidence="8">Putative sugar transporter, major facilitator superfamily</fullName>
    </submittedName>
</protein>
<keyword evidence="8" id="KW-0813">Transport</keyword>
<dbReference type="CDD" id="cd17472">
    <property type="entry name" value="MFS_YajR_like"/>
    <property type="match status" value="1"/>
</dbReference>
<keyword evidence="8" id="KW-0762">Sugar transport</keyword>
<evidence type="ECO:0000313" key="9">
    <source>
        <dbReference type="Proteomes" id="UP000503264"/>
    </source>
</evidence>
<organism evidence="8 9">
    <name type="scientific">Campylobacter mucosalis CCUG 21559</name>
    <dbReference type="NCBI Taxonomy" id="1032067"/>
    <lineage>
        <taxon>Bacteria</taxon>
        <taxon>Pseudomonadati</taxon>
        <taxon>Campylobacterota</taxon>
        <taxon>Epsilonproteobacteria</taxon>
        <taxon>Campylobacterales</taxon>
        <taxon>Campylobacteraceae</taxon>
        <taxon>Campylobacter</taxon>
    </lineage>
</organism>
<feature type="transmembrane region" description="Helical" evidence="6">
    <location>
        <begin position="326"/>
        <end position="349"/>
    </location>
</feature>
<feature type="transmembrane region" description="Helical" evidence="6">
    <location>
        <begin position="39"/>
        <end position="59"/>
    </location>
</feature>
<dbReference type="GO" id="GO:0022857">
    <property type="term" value="F:transmembrane transporter activity"/>
    <property type="evidence" value="ECO:0007669"/>
    <property type="project" value="InterPro"/>
</dbReference>
<comment type="subcellular location">
    <subcellularLocation>
        <location evidence="1">Cell membrane</location>
        <topology evidence="1">Multi-pass membrane protein</topology>
    </subcellularLocation>
</comment>
<gene>
    <name evidence="8" type="ORF">CMUC_0417</name>
</gene>
<evidence type="ECO:0000256" key="1">
    <source>
        <dbReference type="ARBA" id="ARBA00004651"/>
    </source>
</evidence>
<feature type="domain" description="Major facilitator superfamily (MFS) profile" evidence="7">
    <location>
        <begin position="1"/>
        <end position="377"/>
    </location>
</feature>
<reference evidence="8 9" key="1">
    <citation type="submission" date="2016-07" db="EMBL/GenBank/DDBJ databases">
        <title>Comparative genomics of the Campylobacter concisus group.</title>
        <authorList>
            <person name="Miller W.G."/>
            <person name="Yee E."/>
            <person name="Chapman M.H."/>
            <person name="Huynh S."/>
            <person name="Bono J.L."/>
            <person name="On S.L.W."/>
            <person name="StLeger J."/>
            <person name="Foster G."/>
            <person name="Parker C.T."/>
        </authorList>
    </citation>
    <scope>NUCLEOTIDE SEQUENCE [LARGE SCALE GENOMIC DNA]</scope>
    <source>
        <strain evidence="8 9">CCUG 21559</strain>
    </source>
</reference>
<feature type="transmembrane region" description="Helical" evidence="6">
    <location>
        <begin position="71"/>
        <end position="90"/>
    </location>
</feature>
<dbReference type="InterPro" id="IPR020846">
    <property type="entry name" value="MFS_dom"/>
</dbReference>
<feature type="transmembrane region" description="Helical" evidence="6">
    <location>
        <begin position="355"/>
        <end position="375"/>
    </location>
</feature>
<dbReference type="Pfam" id="PF07690">
    <property type="entry name" value="MFS_1"/>
    <property type="match status" value="1"/>
</dbReference>
<dbReference type="InterPro" id="IPR036259">
    <property type="entry name" value="MFS_trans_sf"/>
</dbReference>
<keyword evidence="3 6" id="KW-0812">Transmembrane</keyword>
<dbReference type="AlphaFoldDB" id="A0A6G5QEX4"/>
<feature type="transmembrane region" description="Helical" evidence="6">
    <location>
        <begin position="201"/>
        <end position="226"/>
    </location>
</feature>
<dbReference type="SUPFAM" id="SSF103473">
    <property type="entry name" value="MFS general substrate transporter"/>
    <property type="match status" value="1"/>
</dbReference>
<dbReference type="PANTHER" id="PTHR43124">
    <property type="entry name" value="PURINE EFFLUX PUMP PBUE"/>
    <property type="match status" value="1"/>
</dbReference>
<feature type="transmembrane region" description="Helical" evidence="6">
    <location>
        <begin position="238"/>
        <end position="257"/>
    </location>
</feature>
<feature type="transmembrane region" description="Helical" evidence="6">
    <location>
        <begin position="289"/>
        <end position="305"/>
    </location>
</feature>
<dbReference type="Gene3D" id="1.20.1250.20">
    <property type="entry name" value="MFS general substrate transporter like domains"/>
    <property type="match status" value="1"/>
</dbReference>
<feature type="transmembrane region" description="Helical" evidence="6">
    <location>
        <begin position="96"/>
        <end position="115"/>
    </location>
</feature>
<keyword evidence="9" id="KW-1185">Reference proteome</keyword>
<dbReference type="Proteomes" id="UP000503264">
    <property type="component" value="Chromosome"/>
</dbReference>
<keyword evidence="2" id="KW-1003">Cell membrane</keyword>
<accession>A0A6G5QEX4</accession>
<feature type="transmembrane region" description="Helical" evidence="6">
    <location>
        <begin position="127"/>
        <end position="145"/>
    </location>
</feature>
<evidence type="ECO:0000313" key="8">
    <source>
        <dbReference type="EMBL" id="QCD44230.1"/>
    </source>
</evidence>
<dbReference type="InterPro" id="IPR050189">
    <property type="entry name" value="MFS_Efflux_Transporters"/>
</dbReference>
<dbReference type="InterPro" id="IPR011701">
    <property type="entry name" value="MFS"/>
</dbReference>
<dbReference type="EMBL" id="CP012542">
    <property type="protein sequence ID" value="QCD44230.1"/>
    <property type="molecule type" value="Genomic_DNA"/>
</dbReference>
<keyword evidence="4 6" id="KW-1133">Transmembrane helix</keyword>
<evidence type="ECO:0000256" key="5">
    <source>
        <dbReference type="ARBA" id="ARBA00023136"/>
    </source>
</evidence>
<dbReference type="RefSeq" id="WP_034968518.1">
    <property type="nucleotide sequence ID" value="NZ_CP012542.1"/>
</dbReference>
<evidence type="ECO:0000256" key="2">
    <source>
        <dbReference type="ARBA" id="ARBA00022475"/>
    </source>
</evidence>
<sequence length="432" mass="46763">MLKSVLPLSFIIGNRFFGIFIVLPVLSLYALNLEGANEFLVGVLIGGYAITQMIFQVPFGVLSDKIGRKKSIAIGLLIFIAGSFICAVSADIYMMIFGRLLQGVGAIGAVATAMISDYTSEDNRSKAMAIMGVFIGLAFSLSMILSPILSKSWGLSGLFYLSGGLSILCLVLLFTAVPKDVKVVHIEEKVPFSKLILQKDFLIISITNLMQKMLTSIAFLAIPIILVNELGFLKDSLWQVYAISTVFGFIAMGLGGFLGDGKGLSKAILLVGVGLFIGAYSFFSVASSSFVFIIGVVVFFIGFNLHEPIMQSCATKFVKSKQKGAALGVFNAFGYFGSFVGGIFGGYVLHKHSMFELGVVCVVLCCIWLLGLLRLKDPRVFKSLKFSKDTDISALDGVSGVFDRVLNDKAKIVKIDQSIISEEKIREILNIK</sequence>
<name>A0A6G5QEX4_9BACT</name>
<dbReference type="GO" id="GO:0005886">
    <property type="term" value="C:plasma membrane"/>
    <property type="evidence" value="ECO:0007669"/>
    <property type="project" value="UniProtKB-SubCell"/>
</dbReference>
<dbReference type="PROSITE" id="PS50850">
    <property type="entry name" value="MFS"/>
    <property type="match status" value="1"/>
</dbReference>